<reference evidence="8 9" key="1">
    <citation type="submission" date="2019-08" db="EMBL/GenBank/DDBJ databases">
        <authorList>
            <person name="Peeters C."/>
        </authorList>
    </citation>
    <scope>NUCLEOTIDE SEQUENCE [LARGE SCALE GENOMIC DNA]</scope>
    <source>
        <strain evidence="8 9">LMG 31113</strain>
    </source>
</reference>
<comment type="subcellular location">
    <subcellularLocation>
        <location evidence="1">Membrane</location>
        <topology evidence="1">Multi-pass membrane protein</topology>
    </subcellularLocation>
</comment>
<keyword evidence="3 7" id="KW-0812">Transmembrane</keyword>
<evidence type="ECO:0000256" key="4">
    <source>
        <dbReference type="ARBA" id="ARBA00022989"/>
    </source>
</evidence>
<dbReference type="Pfam" id="PF01594">
    <property type="entry name" value="AI-2E_transport"/>
    <property type="match status" value="1"/>
</dbReference>
<protein>
    <submittedName>
        <fullName evidence="8">AI-2E family transporter</fullName>
    </submittedName>
</protein>
<dbReference type="EMBL" id="CABPRW010000001">
    <property type="protein sequence ID" value="VVD70325.1"/>
    <property type="molecule type" value="Genomic_DNA"/>
</dbReference>
<feature type="transmembrane region" description="Helical" evidence="7">
    <location>
        <begin position="58"/>
        <end position="77"/>
    </location>
</feature>
<evidence type="ECO:0000256" key="3">
    <source>
        <dbReference type="ARBA" id="ARBA00022692"/>
    </source>
</evidence>
<accession>A0A5E4S4M7</accession>
<feature type="transmembrane region" description="Helical" evidence="7">
    <location>
        <begin position="338"/>
        <end position="361"/>
    </location>
</feature>
<feature type="transmembrane region" description="Helical" evidence="7">
    <location>
        <begin position="113"/>
        <end position="133"/>
    </location>
</feature>
<dbReference type="Proteomes" id="UP000382577">
    <property type="component" value="Unassembled WGS sequence"/>
</dbReference>
<feature type="transmembrane region" description="Helical" evidence="7">
    <location>
        <begin position="373"/>
        <end position="399"/>
    </location>
</feature>
<evidence type="ECO:0000256" key="6">
    <source>
        <dbReference type="SAM" id="MobiDB-lite"/>
    </source>
</evidence>
<keyword evidence="4 7" id="KW-1133">Transmembrane helix</keyword>
<dbReference type="GO" id="GO:0016020">
    <property type="term" value="C:membrane"/>
    <property type="evidence" value="ECO:0007669"/>
    <property type="project" value="UniProtKB-SubCell"/>
</dbReference>
<name>A0A5E4S4M7_9BURK</name>
<evidence type="ECO:0000313" key="9">
    <source>
        <dbReference type="Proteomes" id="UP000382577"/>
    </source>
</evidence>
<dbReference type="GO" id="GO:0055085">
    <property type="term" value="P:transmembrane transport"/>
    <property type="evidence" value="ECO:0007669"/>
    <property type="project" value="TreeGrafter"/>
</dbReference>
<dbReference type="RefSeq" id="WP_224785741.1">
    <property type="nucleotide sequence ID" value="NZ_CABPRW010000001.1"/>
</dbReference>
<dbReference type="PANTHER" id="PTHR21716:SF16">
    <property type="entry name" value="BLL1467 PROTEIN"/>
    <property type="match status" value="1"/>
</dbReference>
<organism evidence="8 9">
    <name type="scientific">Pandoraea fibrosis</name>
    <dbReference type="NCBI Taxonomy" id="1891094"/>
    <lineage>
        <taxon>Bacteria</taxon>
        <taxon>Pseudomonadati</taxon>
        <taxon>Pseudomonadota</taxon>
        <taxon>Betaproteobacteria</taxon>
        <taxon>Burkholderiales</taxon>
        <taxon>Burkholderiaceae</taxon>
        <taxon>Pandoraea</taxon>
    </lineage>
</organism>
<feature type="region of interest" description="Disordered" evidence="6">
    <location>
        <begin position="31"/>
        <end position="54"/>
    </location>
</feature>
<feature type="transmembrane region" description="Helical" evidence="7">
    <location>
        <begin position="312"/>
        <end position="331"/>
    </location>
</feature>
<comment type="similarity">
    <text evidence="2">Belongs to the autoinducer-2 exporter (AI-2E) (TC 2.A.86) family.</text>
</comment>
<evidence type="ECO:0000256" key="1">
    <source>
        <dbReference type="ARBA" id="ARBA00004141"/>
    </source>
</evidence>
<dbReference type="PANTHER" id="PTHR21716">
    <property type="entry name" value="TRANSMEMBRANE PROTEIN"/>
    <property type="match status" value="1"/>
</dbReference>
<evidence type="ECO:0000313" key="8">
    <source>
        <dbReference type="EMBL" id="VVD70325.1"/>
    </source>
</evidence>
<evidence type="ECO:0000256" key="2">
    <source>
        <dbReference type="ARBA" id="ARBA00009773"/>
    </source>
</evidence>
<feature type="transmembrane region" description="Helical" evidence="7">
    <location>
        <begin position="208"/>
        <end position="236"/>
    </location>
</feature>
<dbReference type="InterPro" id="IPR002549">
    <property type="entry name" value="AI-2E-like"/>
</dbReference>
<proteinExistence type="inferred from homology"/>
<dbReference type="AlphaFoldDB" id="A0A5E4S4M7"/>
<feature type="transmembrane region" description="Helical" evidence="7">
    <location>
        <begin position="83"/>
        <end position="101"/>
    </location>
</feature>
<evidence type="ECO:0000256" key="5">
    <source>
        <dbReference type="ARBA" id="ARBA00023136"/>
    </source>
</evidence>
<evidence type="ECO:0000256" key="7">
    <source>
        <dbReference type="SAM" id="Phobius"/>
    </source>
</evidence>
<gene>
    <name evidence="8" type="ORF">PFI31113_00570</name>
</gene>
<sequence length="418" mass="44528">MWSFTWINRGAARLFGPKDRHRDAFAQRSDVIPTLPPNGLEASDTAASPSEPAPRMPVDARGLALGILATLAILFALEWAQRFVVPVLLGVLLAYTLNPLVVGLEKLRVGRSAGAIIVMLAVVGVFVSGSYPLRDQIDRVVGQLPEATRTFSSVLDNLRSGTFGNLQKMKAAAGAIEKAANQATDLSSPQRQPVTHVVLDQPAFKLSAFLWIGSMGALGLIAQAMTVILLAFFLLVSGGTFKRKLVRLAGPSLSSKKITVRILDDINDSIQKYMLMLLVTNMLVGGLTWVAFRAIGLDNAGAWALAAGLLHVVPYLGPGVSAAATGMAAYVQFQSFSMALLVSGTSLAIAAIVGTFVSTWITGKIAKMNPAAIFVSLLFWGWLWGIAGMLLSIPIIVIAKVVSQHVENFQPLAELLGE</sequence>
<keyword evidence="5 7" id="KW-0472">Membrane</keyword>
<feature type="transmembrane region" description="Helical" evidence="7">
    <location>
        <begin position="273"/>
        <end position="292"/>
    </location>
</feature>